<feature type="region of interest" description="Disordered" evidence="1">
    <location>
        <begin position="130"/>
        <end position="151"/>
    </location>
</feature>
<gene>
    <name evidence="2" type="ORF">SI65_08496</name>
</gene>
<feature type="region of interest" description="Disordered" evidence="1">
    <location>
        <begin position="1"/>
        <end position="32"/>
    </location>
</feature>
<organism evidence="2 3">
    <name type="scientific">Aspergillus cristatus</name>
    <name type="common">Chinese Fuzhuan brick tea-fermentation fungus</name>
    <name type="synonym">Eurotium cristatum</name>
    <dbReference type="NCBI Taxonomy" id="573508"/>
    <lineage>
        <taxon>Eukaryota</taxon>
        <taxon>Fungi</taxon>
        <taxon>Dikarya</taxon>
        <taxon>Ascomycota</taxon>
        <taxon>Pezizomycotina</taxon>
        <taxon>Eurotiomycetes</taxon>
        <taxon>Eurotiomycetidae</taxon>
        <taxon>Eurotiales</taxon>
        <taxon>Aspergillaceae</taxon>
        <taxon>Aspergillus</taxon>
        <taxon>Aspergillus subgen. Aspergillus</taxon>
    </lineage>
</organism>
<feature type="compositionally biased region" description="Polar residues" evidence="1">
    <location>
        <begin position="664"/>
        <end position="680"/>
    </location>
</feature>
<evidence type="ECO:0000313" key="2">
    <source>
        <dbReference type="EMBL" id="ODM16062.1"/>
    </source>
</evidence>
<feature type="compositionally biased region" description="Low complexity" evidence="1">
    <location>
        <begin position="181"/>
        <end position="229"/>
    </location>
</feature>
<dbReference type="PANTHER" id="PTHR10378">
    <property type="entry name" value="LIM DOMAIN-BINDING PROTEIN"/>
    <property type="match status" value="1"/>
</dbReference>
<dbReference type="OrthoDB" id="774557at2759"/>
<feature type="compositionally biased region" description="Pro residues" evidence="1">
    <location>
        <begin position="299"/>
        <end position="309"/>
    </location>
</feature>
<reference evidence="2 3" key="1">
    <citation type="journal article" date="2016" name="BMC Genomics">
        <title>Comparative genomic and transcriptomic analyses of the Fuzhuan brick tea-fermentation fungus Aspergillus cristatus.</title>
        <authorList>
            <person name="Ge Y."/>
            <person name="Wang Y."/>
            <person name="Liu Y."/>
            <person name="Tan Y."/>
            <person name="Ren X."/>
            <person name="Zhang X."/>
            <person name="Hyde K.D."/>
            <person name="Liu Y."/>
            <person name="Liu Z."/>
        </authorList>
    </citation>
    <scope>NUCLEOTIDE SEQUENCE [LARGE SCALE GENOMIC DNA]</scope>
    <source>
        <strain evidence="2 3">GZAAS20.1005</strain>
    </source>
</reference>
<protein>
    <recommendedName>
        <fullName evidence="4">LIM-domain binding protein-domain-containing protein</fullName>
    </recommendedName>
</protein>
<feature type="region of interest" description="Disordered" evidence="1">
    <location>
        <begin position="600"/>
        <end position="727"/>
    </location>
</feature>
<feature type="compositionally biased region" description="Low complexity" evidence="1">
    <location>
        <begin position="645"/>
        <end position="658"/>
    </location>
</feature>
<comment type="caution">
    <text evidence="2">The sequence shown here is derived from an EMBL/GenBank/DDBJ whole genome shotgun (WGS) entry which is preliminary data.</text>
</comment>
<feature type="compositionally biased region" description="Low complexity" evidence="1">
    <location>
        <begin position="285"/>
        <end position="298"/>
    </location>
</feature>
<dbReference type="Pfam" id="PF01803">
    <property type="entry name" value="LIM_bind"/>
    <property type="match status" value="1"/>
</dbReference>
<dbReference type="EMBL" id="JXNT01000013">
    <property type="protein sequence ID" value="ODM16062.1"/>
    <property type="molecule type" value="Genomic_DNA"/>
</dbReference>
<dbReference type="InterPro" id="IPR029005">
    <property type="entry name" value="LIM-bd/SEUSS"/>
</dbReference>
<evidence type="ECO:0000256" key="1">
    <source>
        <dbReference type="SAM" id="MobiDB-lite"/>
    </source>
</evidence>
<feature type="compositionally biased region" description="Low complexity" evidence="1">
    <location>
        <begin position="310"/>
        <end position="332"/>
    </location>
</feature>
<proteinExistence type="predicted"/>
<feature type="compositionally biased region" description="Pro residues" evidence="1">
    <location>
        <begin position="609"/>
        <end position="618"/>
    </location>
</feature>
<accession>A0A1E3B530</accession>
<name>A0A1E3B530_ASPCR</name>
<feature type="compositionally biased region" description="Polar residues" evidence="1">
    <location>
        <begin position="524"/>
        <end position="534"/>
    </location>
</feature>
<feature type="region of interest" description="Disordered" evidence="1">
    <location>
        <begin position="178"/>
        <end position="332"/>
    </location>
</feature>
<feature type="region of interest" description="Disordered" evidence="1">
    <location>
        <begin position="504"/>
        <end position="537"/>
    </location>
</feature>
<keyword evidence="3" id="KW-1185">Reference proteome</keyword>
<evidence type="ECO:0000313" key="3">
    <source>
        <dbReference type="Proteomes" id="UP000094569"/>
    </source>
</evidence>
<dbReference type="STRING" id="573508.A0A1E3B530"/>
<feature type="compositionally biased region" description="Pro residues" evidence="1">
    <location>
        <begin position="256"/>
        <end position="268"/>
    </location>
</feature>
<dbReference type="VEuPathDB" id="FungiDB:SI65_08496"/>
<sequence>MMAQSFAAHQGMQQHSGLPPGHPMAHAQHPNVIHPGAGMVQQVHPGVSAPGGPQVSQAGPMMGAMPPGAGTAGPGGPVPNAHALSHLGPTQAHLFQQHQFPQNFANNPQLLQQHQQQQLLRQRMILHQQQQQQQQQQHGALPVSLPNGTQGLNTAQMAAMQGNPAMRPVLQQMHLQQLPHGQPQMQTPQQQQLLALQAQQAQQAQAQQASNAGQPGQPTPQQRAAAQPQNIHEAQSVTPQPQPGPAPHQGSSTPQSNPPQPSSQPPAPQAATSQPQPTPNPPHQQLPQSQQPMQQPQHTPQPQPQPHPQQGPQGLQQGAQPTPAMTAQEAQLKAQQQQNLMLQQRMGMKSMTTLYLNAFAEQLSNFRSRDEAHDLLYWQEFVDRFYSPAGVLRQGVYNRQSGSKQFEISTPALARYYLTQFNSGIRHIQMLVEAVRETASPSGGHIVESAKTSFIYWFTNDSQLFTNGRLRAYFDANHKIEMLDIVVMNHTEYLPRPQLQALEQAEQQKQSPRVSKNTGKRGQQRQANTPSFTLPESMVTDHGVPIAVLSFLEVAETISQMQMLLHHSQQNPQMSATESLRNLVNTLQTQQTPNMGFMPTPMNPALQPGQPPRGPPLNGPAQFASPGMHPLGLPGAQGSPHITGSAHASPAPSHLAAPGMIPQGQVQPNAHSASASPNVSNKRRRQSTIKVEGDDSGGAPEVNGTGPQGGAKVKASPRVTKKQKGGA</sequence>
<dbReference type="Proteomes" id="UP000094569">
    <property type="component" value="Unassembled WGS sequence"/>
</dbReference>
<dbReference type="AlphaFoldDB" id="A0A1E3B530"/>
<evidence type="ECO:0008006" key="4">
    <source>
        <dbReference type="Google" id="ProtNLM"/>
    </source>
</evidence>